<dbReference type="PANTHER" id="PTHR14052">
    <property type="entry name" value="ORIGIN RECOGNITION COMPLEX SUBUNIT 2"/>
    <property type="match status" value="1"/>
</dbReference>
<dbReference type="Pfam" id="PF24882">
    <property type="entry name" value="WHD_ORC2"/>
    <property type="match status" value="1"/>
</dbReference>
<evidence type="ECO:0000259" key="8">
    <source>
        <dbReference type="Pfam" id="PF24882"/>
    </source>
</evidence>
<dbReference type="STRING" id="29172.A0A0D8XNS2"/>
<feature type="domain" description="Origin recognition complex subunit 2 RecA-like" evidence="7">
    <location>
        <begin position="18"/>
        <end position="64"/>
    </location>
</feature>
<dbReference type="EMBL" id="KN716505">
    <property type="protein sequence ID" value="KJH44031.1"/>
    <property type="molecule type" value="Genomic_DNA"/>
</dbReference>
<evidence type="ECO:0000256" key="2">
    <source>
        <dbReference type="ARBA" id="ARBA00007421"/>
    </source>
</evidence>
<comment type="subunit">
    <text evidence="6">Component of the origin recognition complex (ORC).</text>
</comment>
<comment type="similarity">
    <text evidence="2 6">Belongs to the ORC2 family.</text>
</comment>
<evidence type="ECO:0000313" key="10">
    <source>
        <dbReference type="Proteomes" id="UP000053766"/>
    </source>
</evidence>
<dbReference type="InterPro" id="IPR056772">
    <property type="entry name" value="RecA-like_ORC2"/>
</dbReference>
<dbReference type="AlphaFoldDB" id="A0A0D8XNS2"/>
<dbReference type="GO" id="GO:0003688">
    <property type="term" value="F:DNA replication origin binding"/>
    <property type="evidence" value="ECO:0007669"/>
    <property type="project" value="UniProtKB-UniRule"/>
</dbReference>
<dbReference type="Proteomes" id="UP000053766">
    <property type="component" value="Unassembled WGS sequence"/>
</dbReference>
<comment type="subcellular location">
    <subcellularLocation>
        <location evidence="1 6">Nucleus</location>
    </subcellularLocation>
</comment>
<dbReference type="OrthoDB" id="20198at2759"/>
<keyword evidence="10" id="KW-1185">Reference proteome</keyword>
<evidence type="ECO:0000256" key="3">
    <source>
        <dbReference type="ARBA" id="ARBA00019080"/>
    </source>
</evidence>
<accession>A0A0D8XNS2</accession>
<evidence type="ECO:0000256" key="4">
    <source>
        <dbReference type="ARBA" id="ARBA00022705"/>
    </source>
</evidence>
<keyword evidence="4 6" id="KW-0235">DNA replication</keyword>
<evidence type="ECO:0000259" key="7">
    <source>
        <dbReference type="Pfam" id="PF04084"/>
    </source>
</evidence>
<protein>
    <recommendedName>
        <fullName evidence="3 6">Origin recognition complex subunit 2</fullName>
    </recommendedName>
</protein>
<reference evidence="9 10" key="1">
    <citation type="submission" date="2013-11" db="EMBL/GenBank/DDBJ databases">
        <title>Draft genome of the bovine lungworm Dictyocaulus viviparus.</title>
        <authorList>
            <person name="Mitreva M."/>
        </authorList>
    </citation>
    <scope>NUCLEOTIDE SEQUENCE [LARGE SCALE GENOMIC DNA]</scope>
    <source>
        <strain evidence="9 10">HannoverDv2000</strain>
    </source>
</reference>
<dbReference type="GO" id="GO:0006260">
    <property type="term" value="P:DNA replication"/>
    <property type="evidence" value="ECO:0007669"/>
    <property type="project" value="UniProtKB-UniRule"/>
</dbReference>
<organism evidence="9 10">
    <name type="scientific">Dictyocaulus viviparus</name>
    <name type="common">Bovine lungworm</name>
    <dbReference type="NCBI Taxonomy" id="29172"/>
    <lineage>
        <taxon>Eukaryota</taxon>
        <taxon>Metazoa</taxon>
        <taxon>Ecdysozoa</taxon>
        <taxon>Nematoda</taxon>
        <taxon>Chromadorea</taxon>
        <taxon>Rhabditida</taxon>
        <taxon>Rhabditina</taxon>
        <taxon>Rhabditomorpha</taxon>
        <taxon>Strongyloidea</taxon>
        <taxon>Metastrongylidae</taxon>
        <taxon>Dictyocaulus</taxon>
    </lineage>
</organism>
<reference evidence="10" key="2">
    <citation type="journal article" date="2016" name="Sci. Rep.">
        <title>Dictyocaulus viviparus genome, variome and transcriptome elucidate lungworm biology and support future intervention.</title>
        <authorList>
            <person name="McNulty S.N."/>
            <person name="Strube C."/>
            <person name="Rosa B.A."/>
            <person name="Martin J.C."/>
            <person name="Tyagi R."/>
            <person name="Choi Y.J."/>
            <person name="Wang Q."/>
            <person name="Hallsworth Pepin K."/>
            <person name="Zhang X."/>
            <person name="Ozersky P."/>
            <person name="Wilson R.K."/>
            <person name="Sternberg P.W."/>
            <person name="Gasser R.B."/>
            <person name="Mitreva M."/>
        </authorList>
    </citation>
    <scope>NUCLEOTIDE SEQUENCE [LARGE SCALE GENOMIC DNA]</scope>
    <source>
        <strain evidence="10">HannoverDv2000</strain>
    </source>
</reference>
<gene>
    <name evidence="9" type="ORF">DICVIV_09935</name>
</gene>
<dbReference type="GO" id="GO:0005664">
    <property type="term" value="C:nuclear origin of replication recognition complex"/>
    <property type="evidence" value="ECO:0007669"/>
    <property type="project" value="UniProtKB-UniRule"/>
</dbReference>
<keyword evidence="5 6" id="KW-0539">Nucleus</keyword>
<comment type="function">
    <text evidence="6">Component of the origin recognition complex (ORC) that binds origins of replication. DNA-binding is ATP-dependent. ORC is required to assemble the pre-replication complex necessary to initiate DNA replication.</text>
</comment>
<evidence type="ECO:0000256" key="5">
    <source>
        <dbReference type="ARBA" id="ARBA00023242"/>
    </source>
</evidence>
<feature type="domain" description="Origin recognition complex subunit 2 winged-helix" evidence="8">
    <location>
        <begin position="169"/>
        <end position="194"/>
    </location>
</feature>
<dbReference type="PANTHER" id="PTHR14052:SF0">
    <property type="entry name" value="ORIGIN RECOGNITION COMPLEX SUBUNIT 2"/>
    <property type="match status" value="1"/>
</dbReference>
<name>A0A0D8XNS2_DICVI</name>
<evidence type="ECO:0000313" key="9">
    <source>
        <dbReference type="EMBL" id="KJH44031.1"/>
    </source>
</evidence>
<sequence length="207" mass="23600">MSIYERVDRDGKSKETCRDPFDQSVLAALVENPAILMVATVDHINATLLHSNRHLESFKWIYFRADTFEFPLHEVLAGHSSLLGLDSKNNNSLTLLDCENAARQLQGGLQNNPGYNIHTTTTHITKKSGQPMRKKIDEKPTVEGWSTCENCTIENQAHSLSSLDVLWKSDEFLVSSDTALRQQLTEFSDHRILRYLMQYQQDGFRDS</sequence>
<evidence type="ECO:0000256" key="6">
    <source>
        <dbReference type="RuleBase" id="RU368084"/>
    </source>
</evidence>
<evidence type="ECO:0000256" key="1">
    <source>
        <dbReference type="ARBA" id="ARBA00004123"/>
    </source>
</evidence>
<proteinExistence type="inferred from homology"/>
<dbReference type="InterPro" id="IPR056773">
    <property type="entry name" value="WHD_ORC2"/>
</dbReference>
<dbReference type="Pfam" id="PF04084">
    <property type="entry name" value="RecA-like_ORC2"/>
    <property type="match status" value="1"/>
</dbReference>
<dbReference type="InterPro" id="IPR007220">
    <property type="entry name" value="ORC2"/>
</dbReference>